<evidence type="ECO:0000256" key="3">
    <source>
        <dbReference type="ARBA" id="ARBA00023082"/>
    </source>
</evidence>
<evidence type="ECO:0000259" key="5">
    <source>
        <dbReference type="Pfam" id="PF04542"/>
    </source>
</evidence>
<dbReference type="InterPro" id="IPR039425">
    <property type="entry name" value="RNA_pol_sigma-70-like"/>
</dbReference>
<feature type="domain" description="RNA polymerase sigma factor 70 region 4 type 2" evidence="6">
    <location>
        <begin position="124"/>
        <end position="173"/>
    </location>
</feature>
<evidence type="ECO:0000259" key="6">
    <source>
        <dbReference type="Pfam" id="PF08281"/>
    </source>
</evidence>
<keyword evidence="4" id="KW-0804">Transcription</keyword>
<dbReference type="PANTHER" id="PTHR43133">
    <property type="entry name" value="RNA POLYMERASE ECF-TYPE SIGMA FACTO"/>
    <property type="match status" value="1"/>
</dbReference>
<dbReference type="Gene3D" id="1.10.1740.10">
    <property type="match status" value="1"/>
</dbReference>
<dbReference type="SUPFAM" id="SSF88659">
    <property type="entry name" value="Sigma3 and sigma4 domains of RNA polymerase sigma factors"/>
    <property type="match status" value="1"/>
</dbReference>
<evidence type="ECO:0000256" key="2">
    <source>
        <dbReference type="ARBA" id="ARBA00023015"/>
    </source>
</evidence>
<dbReference type="GO" id="GO:0006352">
    <property type="term" value="P:DNA-templated transcription initiation"/>
    <property type="evidence" value="ECO:0007669"/>
    <property type="project" value="InterPro"/>
</dbReference>
<keyword evidence="3" id="KW-0731">Sigma factor</keyword>
<dbReference type="InterPro" id="IPR013324">
    <property type="entry name" value="RNA_pol_sigma_r3/r4-like"/>
</dbReference>
<dbReference type="Proteomes" id="UP000324974">
    <property type="component" value="Chromosome"/>
</dbReference>
<dbReference type="SUPFAM" id="SSF88946">
    <property type="entry name" value="Sigma2 domain of RNA polymerase sigma factors"/>
    <property type="match status" value="1"/>
</dbReference>
<dbReference type="KEGG" id="lrs:PX52LOC_07346"/>
<keyword evidence="2" id="KW-0805">Transcription regulation</keyword>
<protein>
    <submittedName>
        <fullName evidence="7">RNA polymerase subunit sigma</fullName>
    </submittedName>
</protein>
<feature type="domain" description="RNA polymerase sigma-70 region 2" evidence="5">
    <location>
        <begin position="24"/>
        <end position="89"/>
    </location>
</feature>
<evidence type="ECO:0000256" key="4">
    <source>
        <dbReference type="ARBA" id="ARBA00023163"/>
    </source>
</evidence>
<dbReference type="GO" id="GO:0003677">
    <property type="term" value="F:DNA binding"/>
    <property type="evidence" value="ECO:0007669"/>
    <property type="project" value="InterPro"/>
</dbReference>
<dbReference type="Gene3D" id="1.10.10.10">
    <property type="entry name" value="Winged helix-like DNA-binding domain superfamily/Winged helix DNA-binding domain"/>
    <property type="match status" value="1"/>
</dbReference>
<name>A0A5C1ASN0_9BACT</name>
<sequence>MSWTEITILVDKAKTGDREAFGELVVRFQGSVYAMALARVRDPIEAQELAQEVFVHAMRKLPQLRDARCFAGWLRRMCARMAINRMTRKGPIFGTEPEMLDGFEGDFRTPDELLVLAEEKAGLHAGLRKLKDLDRSTLEAFYLRGRSLKQMAREFETPVGTIKRRLHVARARLKDVLEGREPGTGAESMAIQKELKDKKRTKQLALAV</sequence>
<dbReference type="InterPro" id="IPR036388">
    <property type="entry name" value="WH-like_DNA-bd_sf"/>
</dbReference>
<dbReference type="PANTHER" id="PTHR43133:SF51">
    <property type="entry name" value="RNA POLYMERASE SIGMA FACTOR"/>
    <property type="match status" value="1"/>
</dbReference>
<dbReference type="InterPro" id="IPR014284">
    <property type="entry name" value="RNA_pol_sigma-70_dom"/>
</dbReference>
<evidence type="ECO:0000313" key="7">
    <source>
        <dbReference type="EMBL" id="QEL20254.1"/>
    </source>
</evidence>
<gene>
    <name evidence="7" type="ORF">PX52LOC_07346</name>
</gene>
<accession>A0A5C1ASN0</accession>
<dbReference type="Pfam" id="PF08281">
    <property type="entry name" value="Sigma70_r4_2"/>
    <property type="match status" value="1"/>
</dbReference>
<organism evidence="7 8">
    <name type="scientific">Limnoglobus roseus</name>
    <dbReference type="NCBI Taxonomy" id="2598579"/>
    <lineage>
        <taxon>Bacteria</taxon>
        <taxon>Pseudomonadati</taxon>
        <taxon>Planctomycetota</taxon>
        <taxon>Planctomycetia</taxon>
        <taxon>Gemmatales</taxon>
        <taxon>Gemmataceae</taxon>
        <taxon>Limnoglobus</taxon>
    </lineage>
</organism>
<evidence type="ECO:0000256" key="1">
    <source>
        <dbReference type="ARBA" id="ARBA00010641"/>
    </source>
</evidence>
<comment type="similarity">
    <text evidence="1">Belongs to the sigma-70 factor family. ECF subfamily.</text>
</comment>
<dbReference type="RefSeq" id="WP_149114569.1">
    <property type="nucleotide sequence ID" value="NZ_CP042425.1"/>
</dbReference>
<dbReference type="OrthoDB" id="9795666at2"/>
<dbReference type="GO" id="GO:0016987">
    <property type="term" value="F:sigma factor activity"/>
    <property type="evidence" value="ECO:0007669"/>
    <property type="project" value="UniProtKB-KW"/>
</dbReference>
<dbReference type="EMBL" id="CP042425">
    <property type="protein sequence ID" value="QEL20254.1"/>
    <property type="molecule type" value="Genomic_DNA"/>
</dbReference>
<keyword evidence="8" id="KW-1185">Reference proteome</keyword>
<dbReference type="Pfam" id="PF04542">
    <property type="entry name" value="Sigma70_r2"/>
    <property type="match status" value="1"/>
</dbReference>
<dbReference type="InterPro" id="IPR013325">
    <property type="entry name" value="RNA_pol_sigma_r2"/>
</dbReference>
<reference evidence="8" key="1">
    <citation type="submission" date="2019-08" db="EMBL/GenBank/DDBJ databases">
        <title>Limnoglobus roseus gen. nov., sp. nov., a novel freshwater planctomycete with a giant genome from the family Gemmataceae.</title>
        <authorList>
            <person name="Kulichevskaya I.S."/>
            <person name="Naumoff D.G."/>
            <person name="Miroshnikov K."/>
            <person name="Ivanova A."/>
            <person name="Philippov D.A."/>
            <person name="Hakobyan A."/>
            <person name="Rijpstra I.C."/>
            <person name="Sinninghe Damste J.S."/>
            <person name="Liesack W."/>
            <person name="Dedysh S.N."/>
        </authorList>
    </citation>
    <scope>NUCLEOTIDE SEQUENCE [LARGE SCALE GENOMIC DNA]</scope>
    <source>
        <strain evidence="8">PX52</strain>
    </source>
</reference>
<proteinExistence type="inferred from homology"/>
<evidence type="ECO:0000313" key="8">
    <source>
        <dbReference type="Proteomes" id="UP000324974"/>
    </source>
</evidence>
<dbReference type="NCBIfam" id="TIGR02937">
    <property type="entry name" value="sigma70-ECF"/>
    <property type="match status" value="1"/>
</dbReference>
<dbReference type="AlphaFoldDB" id="A0A5C1ASN0"/>
<dbReference type="InterPro" id="IPR007627">
    <property type="entry name" value="RNA_pol_sigma70_r2"/>
</dbReference>
<dbReference type="InterPro" id="IPR013249">
    <property type="entry name" value="RNA_pol_sigma70_r4_t2"/>
</dbReference>